<accession>A0ABD1UEI0</accession>
<evidence type="ECO:0000256" key="1">
    <source>
        <dbReference type="ARBA" id="ARBA00022723"/>
    </source>
</evidence>
<evidence type="ECO:0000256" key="4">
    <source>
        <dbReference type="PROSITE-ProRule" id="PRU00723"/>
    </source>
</evidence>
<protein>
    <submittedName>
        <fullName evidence="7">CCCH-type Zn-finger protein</fullName>
    </submittedName>
</protein>
<dbReference type="InterPro" id="IPR045234">
    <property type="entry name" value="Unkempt-like"/>
</dbReference>
<keyword evidence="8" id="KW-1185">Reference proteome</keyword>
<dbReference type="GO" id="GO:0008270">
    <property type="term" value="F:zinc ion binding"/>
    <property type="evidence" value="ECO:0007669"/>
    <property type="project" value="UniProtKB-KW"/>
</dbReference>
<keyword evidence="2 4" id="KW-0863">Zinc-finger</keyword>
<feature type="domain" description="C3H1-type" evidence="6">
    <location>
        <begin position="54"/>
        <end position="80"/>
    </location>
</feature>
<evidence type="ECO:0000256" key="2">
    <source>
        <dbReference type="ARBA" id="ARBA00022771"/>
    </source>
</evidence>
<dbReference type="SMART" id="SM00356">
    <property type="entry name" value="ZnF_C3H1"/>
    <property type="match status" value="1"/>
</dbReference>
<organism evidence="7 8">
    <name type="scientific">Forsythia ovata</name>
    <dbReference type="NCBI Taxonomy" id="205694"/>
    <lineage>
        <taxon>Eukaryota</taxon>
        <taxon>Viridiplantae</taxon>
        <taxon>Streptophyta</taxon>
        <taxon>Embryophyta</taxon>
        <taxon>Tracheophyta</taxon>
        <taxon>Spermatophyta</taxon>
        <taxon>Magnoliopsida</taxon>
        <taxon>eudicotyledons</taxon>
        <taxon>Gunneridae</taxon>
        <taxon>Pentapetalae</taxon>
        <taxon>asterids</taxon>
        <taxon>lamiids</taxon>
        <taxon>Lamiales</taxon>
        <taxon>Oleaceae</taxon>
        <taxon>Forsythieae</taxon>
        <taxon>Forsythia</taxon>
    </lineage>
</organism>
<evidence type="ECO:0000256" key="5">
    <source>
        <dbReference type="SAM" id="SignalP"/>
    </source>
</evidence>
<keyword evidence="5" id="KW-0732">Signal</keyword>
<gene>
    <name evidence="7" type="ORF">Fot_27357</name>
</gene>
<feature type="zinc finger region" description="C3H1-type" evidence="4">
    <location>
        <begin position="54"/>
        <end position="80"/>
    </location>
</feature>
<feature type="signal peptide" evidence="5">
    <location>
        <begin position="1"/>
        <end position="21"/>
    </location>
</feature>
<evidence type="ECO:0000313" key="7">
    <source>
        <dbReference type="EMBL" id="KAL2523434.1"/>
    </source>
</evidence>
<keyword evidence="3 4" id="KW-0862">Zinc</keyword>
<comment type="caution">
    <text evidence="7">The sequence shown here is derived from an EMBL/GenBank/DDBJ whole genome shotgun (WGS) entry which is preliminary data.</text>
</comment>
<dbReference type="Gene3D" id="4.10.1000.10">
    <property type="entry name" value="Zinc finger, CCCH-type"/>
    <property type="match status" value="1"/>
</dbReference>
<dbReference type="PANTHER" id="PTHR14493:SF155">
    <property type="entry name" value="ZINC FINGER CCCH DOMAIN-CONTAINING PROTEIN 20"/>
    <property type="match status" value="1"/>
</dbReference>
<dbReference type="PROSITE" id="PS50103">
    <property type="entry name" value="ZF_C3H1"/>
    <property type="match status" value="1"/>
</dbReference>
<proteinExistence type="predicted"/>
<reference evidence="8" key="1">
    <citation type="submission" date="2024-07" db="EMBL/GenBank/DDBJ databases">
        <title>Two chromosome-level genome assemblies of Korean endemic species Abeliophyllum distichum and Forsythia ovata (Oleaceae).</title>
        <authorList>
            <person name="Jang H."/>
        </authorList>
    </citation>
    <scope>NUCLEOTIDE SEQUENCE [LARGE SCALE GENOMIC DNA]</scope>
</reference>
<dbReference type="EMBL" id="JBFOLJ010000007">
    <property type="protein sequence ID" value="KAL2523434.1"/>
    <property type="molecule type" value="Genomic_DNA"/>
</dbReference>
<sequence>MEGLTILIFMLIHFRVMISRSRNAHEPGYMTGRSAHLRIRAEKARRRDPRKYHYSSTACPDFKKGVCRKGDACEYGHAVFEYWLHPTRYRTQSCKDGTHCHRRVCFFAHTSEQLRVLTPEESPGHIGCDSSSRLTNTEETYHKSIVPSQPQCASLRLPTAETVLLLEK</sequence>
<evidence type="ECO:0000313" key="8">
    <source>
        <dbReference type="Proteomes" id="UP001604277"/>
    </source>
</evidence>
<feature type="chain" id="PRO_5044847576" evidence="5">
    <location>
        <begin position="22"/>
        <end position="168"/>
    </location>
</feature>
<keyword evidence="1 4" id="KW-0479">Metal-binding</keyword>
<evidence type="ECO:0000259" key="6">
    <source>
        <dbReference type="PROSITE" id="PS50103"/>
    </source>
</evidence>
<name>A0ABD1UEI0_9LAMI</name>
<dbReference type="InterPro" id="IPR000571">
    <property type="entry name" value="Znf_CCCH"/>
</dbReference>
<evidence type="ECO:0000256" key="3">
    <source>
        <dbReference type="ARBA" id="ARBA00022833"/>
    </source>
</evidence>
<dbReference type="Proteomes" id="UP001604277">
    <property type="component" value="Unassembled WGS sequence"/>
</dbReference>
<dbReference type="AlphaFoldDB" id="A0ABD1UEI0"/>
<dbReference type="PANTHER" id="PTHR14493">
    <property type="entry name" value="UNKEMPT FAMILY MEMBER"/>
    <property type="match status" value="1"/>
</dbReference>